<gene>
    <name evidence="3" type="ORF">RZ517_01025</name>
</gene>
<dbReference type="EMBL" id="CP146069">
    <property type="protein sequence ID" value="WWR46794.1"/>
    <property type="molecule type" value="Genomic_DNA"/>
</dbReference>
<dbReference type="Gene3D" id="3.30.450.20">
    <property type="entry name" value="PAS domain"/>
    <property type="match status" value="1"/>
</dbReference>
<keyword evidence="1" id="KW-1133">Transmembrane helix</keyword>
<reference evidence="3 4" key="1">
    <citation type="submission" date="2023-10" db="EMBL/GenBank/DDBJ databases">
        <title>Roseovarius strain S88 nov., isolated from a marine algae.</title>
        <authorList>
            <person name="Lee M.W."/>
            <person name="Lee J.K."/>
            <person name="Kim J.M."/>
            <person name="Choi D.G."/>
            <person name="Baek J.H."/>
            <person name="Bayburt H."/>
            <person name="Jung J.J."/>
            <person name="Han D.M."/>
            <person name="Jeon C.O."/>
        </authorList>
    </citation>
    <scope>NUCLEOTIDE SEQUENCE [LARGE SCALE GENOMIC DNA]</scope>
    <source>
        <strain evidence="3 4">S88</strain>
    </source>
</reference>
<evidence type="ECO:0000313" key="3">
    <source>
        <dbReference type="EMBL" id="WWR46794.1"/>
    </source>
</evidence>
<keyword evidence="4" id="KW-1185">Reference proteome</keyword>
<organism evidence="3 4">
    <name type="scientific">Roseovarius phycicola</name>
    <dbReference type="NCBI Taxonomy" id="3080976"/>
    <lineage>
        <taxon>Bacteria</taxon>
        <taxon>Pseudomonadati</taxon>
        <taxon>Pseudomonadota</taxon>
        <taxon>Alphaproteobacteria</taxon>
        <taxon>Rhodobacterales</taxon>
        <taxon>Roseobacteraceae</taxon>
        <taxon>Roseovarius</taxon>
    </lineage>
</organism>
<protein>
    <submittedName>
        <fullName evidence="3">PAS-domain containing protein</fullName>
    </submittedName>
</protein>
<feature type="domain" description="PAS" evidence="2">
    <location>
        <begin position="253"/>
        <end position="320"/>
    </location>
</feature>
<dbReference type="InterPro" id="IPR035965">
    <property type="entry name" value="PAS-like_dom_sf"/>
</dbReference>
<dbReference type="Proteomes" id="UP001364156">
    <property type="component" value="Chromosome"/>
</dbReference>
<name>A0ABZ2HFI9_9RHOB</name>
<evidence type="ECO:0000313" key="4">
    <source>
        <dbReference type="Proteomes" id="UP001364156"/>
    </source>
</evidence>
<evidence type="ECO:0000256" key="1">
    <source>
        <dbReference type="SAM" id="Phobius"/>
    </source>
</evidence>
<dbReference type="Pfam" id="PF12860">
    <property type="entry name" value="PAS_7"/>
    <property type="match status" value="1"/>
</dbReference>
<dbReference type="SMART" id="SM00091">
    <property type="entry name" value="PAS"/>
    <property type="match status" value="2"/>
</dbReference>
<dbReference type="RefSeq" id="WP_338549637.1">
    <property type="nucleotide sequence ID" value="NZ_CP146069.1"/>
</dbReference>
<dbReference type="Pfam" id="PF13188">
    <property type="entry name" value="PAS_8"/>
    <property type="match status" value="1"/>
</dbReference>
<sequence length="505" mass="57154">MQYLSTPWLLIAILSASLIVVAILWYLNAAAHNFRVDAVRTNVEPLRLATFLFRDEKLSDSDCVLHKLPWSDDVEVSEWRHLRSWLGRRFGPLPTRLDDLSEGESREFPALDDKDRATLILSGLQDAQRVQLKDPSEQDPSGAHRARELETFVARFGAVLNETPCAIRVFDKVHETAWYNQSFMAFSEDQAELLVRAPLTTDKGKRVHLPAQHGQAETYLELNHLDREDFQVLYVNDVTQVVRAEKARREFIQTLTKTFANLTTGLAVFDQSQRLALFNPALLDLTGLNPAFLSGQPQLSEVFDRLRDSNMLPEPKNYGSWRNQMNAMIKSASEGLYIDDWSLPNGMTYRITGRPHPDGAVAFLFEDISDEVALTRRFRGQIDLRQAALDVVPHAIAITGPNNSILLCNRACSDFFGVDPESTFAEMGLRDFLSICEQKLPHVWFWDACEKAVLGRTELERVISCTEGQDYLCRIELLPGHSMNISISEKGNTRLHPPELQSATA</sequence>
<feature type="domain" description="PAS" evidence="2">
    <location>
        <begin position="383"/>
        <end position="451"/>
    </location>
</feature>
<accession>A0ABZ2HFI9</accession>
<keyword evidence="1" id="KW-0472">Membrane</keyword>
<proteinExistence type="predicted"/>
<feature type="transmembrane region" description="Helical" evidence="1">
    <location>
        <begin position="7"/>
        <end position="27"/>
    </location>
</feature>
<dbReference type="SUPFAM" id="SSF55785">
    <property type="entry name" value="PYP-like sensor domain (PAS domain)"/>
    <property type="match status" value="2"/>
</dbReference>
<dbReference type="InterPro" id="IPR000014">
    <property type="entry name" value="PAS"/>
</dbReference>
<evidence type="ECO:0000259" key="2">
    <source>
        <dbReference type="SMART" id="SM00091"/>
    </source>
</evidence>
<keyword evidence="1" id="KW-0812">Transmembrane</keyword>